<dbReference type="EMBL" id="JBHTBW010000008">
    <property type="protein sequence ID" value="MFC7440321.1"/>
    <property type="molecule type" value="Genomic_DNA"/>
</dbReference>
<dbReference type="Gene3D" id="3.40.50.2300">
    <property type="match status" value="2"/>
</dbReference>
<organism evidence="1 2">
    <name type="scientific">Laceyella putida</name>
    <dbReference type="NCBI Taxonomy" id="110101"/>
    <lineage>
        <taxon>Bacteria</taxon>
        <taxon>Bacillati</taxon>
        <taxon>Bacillota</taxon>
        <taxon>Bacilli</taxon>
        <taxon>Bacillales</taxon>
        <taxon>Thermoactinomycetaceae</taxon>
        <taxon>Laceyella</taxon>
    </lineage>
</organism>
<name>A0ABW2RH90_9BACL</name>
<evidence type="ECO:0000313" key="1">
    <source>
        <dbReference type="EMBL" id="MFC7440321.1"/>
    </source>
</evidence>
<gene>
    <name evidence="1" type="ORF">ACFQNG_03990</name>
</gene>
<evidence type="ECO:0008006" key="3">
    <source>
        <dbReference type="Google" id="ProtNLM"/>
    </source>
</evidence>
<evidence type="ECO:0000313" key="2">
    <source>
        <dbReference type="Proteomes" id="UP001596500"/>
    </source>
</evidence>
<dbReference type="Proteomes" id="UP001596500">
    <property type="component" value="Unassembled WGS sequence"/>
</dbReference>
<accession>A0ABW2RH90</accession>
<sequence length="54" mass="5995">MKLTTLKHPQAMMGEMAAKKIVDAIEKNPQGLENISSILYKPKLVIRKSTQAVT</sequence>
<dbReference type="RefSeq" id="WP_379863562.1">
    <property type="nucleotide sequence ID" value="NZ_JBHTBW010000008.1"/>
</dbReference>
<keyword evidence="2" id="KW-1185">Reference proteome</keyword>
<reference evidence="2" key="1">
    <citation type="journal article" date="2019" name="Int. J. Syst. Evol. Microbiol.">
        <title>The Global Catalogue of Microorganisms (GCM) 10K type strain sequencing project: providing services to taxonomists for standard genome sequencing and annotation.</title>
        <authorList>
            <consortium name="The Broad Institute Genomics Platform"/>
            <consortium name="The Broad Institute Genome Sequencing Center for Infectious Disease"/>
            <person name="Wu L."/>
            <person name="Ma J."/>
        </authorList>
    </citation>
    <scope>NUCLEOTIDE SEQUENCE [LARGE SCALE GENOMIC DNA]</scope>
    <source>
        <strain evidence="2">CGMCC 1.12942</strain>
    </source>
</reference>
<proteinExistence type="predicted"/>
<protein>
    <recommendedName>
        <fullName evidence="3">LacI family transcriptional regulator</fullName>
    </recommendedName>
</protein>
<dbReference type="SUPFAM" id="SSF53822">
    <property type="entry name" value="Periplasmic binding protein-like I"/>
    <property type="match status" value="1"/>
</dbReference>
<comment type="caution">
    <text evidence="1">The sequence shown here is derived from an EMBL/GenBank/DDBJ whole genome shotgun (WGS) entry which is preliminary data.</text>
</comment>
<dbReference type="InterPro" id="IPR028082">
    <property type="entry name" value="Peripla_BP_I"/>
</dbReference>